<dbReference type="AlphaFoldDB" id="A0A6D2I3Q9"/>
<accession>A0A6D2I3Q9</accession>
<keyword evidence="2" id="KW-1185">Reference proteome</keyword>
<sequence>MLTPNPSVPRLPPPPLKHEVVTAPPPRVVNKVLFCSKSDFESEFRELGFALALISKPSATSDNSVWAPPLAALMNEFADIFPAELPKELPPLRDIHHHIDLIPGSVLPNRPHYRMSPIGA</sequence>
<name>A0A6D2I3Q9_9BRAS</name>
<dbReference type="PANTHER" id="PTHR35046:SF18">
    <property type="entry name" value="RNA-DIRECTED DNA POLYMERASE"/>
    <property type="match status" value="1"/>
</dbReference>
<evidence type="ECO:0000313" key="2">
    <source>
        <dbReference type="Proteomes" id="UP000467841"/>
    </source>
</evidence>
<protein>
    <submittedName>
        <fullName evidence="1">Uncharacterized protein</fullName>
    </submittedName>
</protein>
<evidence type="ECO:0000313" key="1">
    <source>
        <dbReference type="EMBL" id="CAA7022317.1"/>
    </source>
</evidence>
<dbReference type="OrthoDB" id="1934635at2759"/>
<organism evidence="1 2">
    <name type="scientific">Microthlaspi erraticum</name>
    <dbReference type="NCBI Taxonomy" id="1685480"/>
    <lineage>
        <taxon>Eukaryota</taxon>
        <taxon>Viridiplantae</taxon>
        <taxon>Streptophyta</taxon>
        <taxon>Embryophyta</taxon>
        <taxon>Tracheophyta</taxon>
        <taxon>Spermatophyta</taxon>
        <taxon>Magnoliopsida</taxon>
        <taxon>eudicotyledons</taxon>
        <taxon>Gunneridae</taxon>
        <taxon>Pentapetalae</taxon>
        <taxon>rosids</taxon>
        <taxon>malvids</taxon>
        <taxon>Brassicales</taxon>
        <taxon>Brassicaceae</taxon>
        <taxon>Coluteocarpeae</taxon>
        <taxon>Microthlaspi</taxon>
    </lineage>
</organism>
<comment type="caution">
    <text evidence="1">The sequence shown here is derived from an EMBL/GenBank/DDBJ whole genome shotgun (WGS) entry which is preliminary data.</text>
</comment>
<dbReference type="PANTHER" id="PTHR35046">
    <property type="entry name" value="ZINC KNUCKLE (CCHC-TYPE) FAMILY PROTEIN"/>
    <property type="match status" value="1"/>
</dbReference>
<proteinExistence type="predicted"/>
<dbReference type="Proteomes" id="UP000467841">
    <property type="component" value="Unassembled WGS sequence"/>
</dbReference>
<dbReference type="EMBL" id="CACVBM020000677">
    <property type="protein sequence ID" value="CAA7022317.1"/>
    <property type="molecule type" value="Genomic_DNA"/>
</dbReference>
<gene>
    <name evidence="1" type="ORF">MERR_LOCUS9552</name>
</gene>
<reference evidence="1" key="1">
    <citation type="submission" date="2020-01" db="EMBL/GenBank/DDBJ databases">
        <authorList>
            <person name="Mishra B."/>
        </authorList>
    </citation>
    <scope>NUCLEOTIDE SEQUENCE [LARGE SCALE GENOMIC DNA]</scope>
</reference>